<organism evidence="2 3">
    <name type="scientific">Trichinella murrelli</name>
    <dbReference type="NCBI Taxonomy" id="144512"/>
    <lineage>
        <taxon>Eukaryota</taxon>
        <taxon>Metazoa</taxon>
        <taxon>Ecdysozoa</taxon>
        <taxon>Nematoda</taxon>
        <taxon>Enoplea</taxon>
        <taxon>Dorylaimia</taxon>
        <taxon>Trichinellida</taxon>
        <taxon>Trichinellidae</taxon>
        <taxon>Trichinella</taxon>
    </lineage>
</organism>
<sequence>MNNNGERMEEKVDSFVLFNCEEQFYISCDQKVENLKLPSRKTRLINTSYLQAELDQYQIGFSIGIGNLIDDVSLGDHVSIVLCWLQQFCTGGALIRLAFSPRGFCCKPTKGPCFDRNQPLHSVDLVDEKEPPSSNQQQTSMEK</sequence>
<feature type="region of interest" description="Disordered" evidence="1">
    <location>
        <begin position="124"/>
        <end position="143"/>
    </location>
</feature>
<dbReference type="Proteomes" id="UP000055048">
    <property type="component" value="Unassembled WGS sequence"/>
</dbReference>
<keyword evidence="3" id="KW-1185">Reference proteome</keyword>
<gene>
    <name evidence="2" type="ORF">T05_3598</name>
</gene>
<feature type="compositionally biased region" description="Polar residues" evidence="1">
    <location>
        <begin position="132"/>
        <end position="143"/>
    </location>
</feature>
<comment type="caution">
    <text evidence="2">The sequence shown here is derived from an EMBL/GenBank/DDBJ whole genome shotgun (WGS) entry which is preliminary data.</text>
</comment>
<reference evidence="2 3" key="1">
    <citation type="submission" date="2015-01" db="EMBL/GenBank/DDBJ databases">
        <title>Evolution of Trichinella species and genotypes.</title>
        <authorList>
            <person name="Korhonen P.K."/>
            <person name="Edoardo P."/>
            <person name="Giuseppe L.R."/>
            <person name="Gasser R.B."/>
        </authorList>
    </citation>
    <scope>NUCLEOTIDE SEQUENCE [LARGE SCALE GENOMIC DNA]</scope>
    <source>
        <strain evidence="2">ISS417</strain>
    </source>
</reference>
<evidence type="ECO:0000313" key="3">
    <source>
        <dbReference type="Proteomes" id="UP000055048"/>
    </source>
</evidence>
<name>A0A0V0U759_9BILA</name>
<dbReference type="AlphaFoldDB" id="A0A0V0U759"/>
<evidence type="ECO:0000256" key="1">
    <source>
        <dbReference type="SAM" id="MobiDB-lite"/>
    </source>
</evidence>
<dbReference type="OrthoDB" id="5919828at2759"/>
<dbReference type="EMBL" id="JYDJ01000050">
    <property type="protein sequence ID" value="KRX46923.1"/>
    <property type="molecule type" value="Genomic_DNA"/>
</dbReference>
<accession>A0A0V0U759</accession>
<protein>
    <submittedName>
        <fullName evidence="2">Uncharacterized protein</fullName>
    </submittedName>
</protein>
<proteinExistence type="predicted"/>
<evidence type="ECO:0000313" key="2">
    <source>
        <dbReference type="EMBL" id="KRX46923.1"/>
    </source>
</evidence>